<dbReference type="Pfam" id="PF00210">
    <property type="entry name" value="Ferritin"/>
    <property type="match status" value="1"/>
</dbReference>
<dbReference type="GO" id="GO:0008199">
    <property type="term" value="F:ferric iron binding"/>
    <property type="evidence" value="ECO:0007669"/>
    <property type="project" value="InterPro"/>
</dbReference>
<feature type="compositionally biased region" description="Polar residues" evidence="3">
    <location>
        <begin position="16"/>
        <end position="30"/>
    </location>
</feature>
<evidence type="ECO:0000313" key="5">
    <source>
        <dbReference type="EMBL" id="RII42027.1"/>
    </source>
</evidence>
<feature type="compositionally biased region" description="Basic residues" evidence="3">
    <location>
        <begin position="1"/>
        <end position="11"/>
    </location>
</feature>
<dbReference type="Gene3D" id="1.20.1260.10">
    <property type="match status" value="1"/>
</dbReference>
<feature type="domain" description="Ferritin/DPS" evidence="4">
    <location>
        <begin position="50"/>
        <end position="186"/>
    </location>
</feature>
<sequence>MPLSRANKRAQRKDFTVNQQQLPTSYGSASTDRENTEKGFVAPERLRSSLQSVLVNLIDLQLVAKQAHWNIVGANFRDLHRNLDELVGVTREAADTLAERLRALHATADGRAAVVATQSKLPEFPAGEITTHDAIGAVVLAIDVTTRHVRDVHDGVDEDDPTSADLLHGLLADLEQQSWMIGAEIRRPAGVPEPRSDDATPSSAQDDAESAPSPGIAKHTGLPPAAQSDVLAESEPPSL</sequence>
<dbReference type="InterPro" id="IPR002177">
    <property type="entry name" value="DPS_DNA-bd"/>
</dbReference>
<dbReference type="InterPro" id="IPR009078">
    <property type="entry name" value="Ferritin-like_SF"/>
</dbReference>
<evidence type="ECO:0000256" key="1">
    <source>
        <dbReference type="ARBA" id="ARBA00009497"/>
    </source>
</evidence>
<protein>
    <submittedName>
        <fullName evidence="5">DNA starvation/stationary phase protection protein</fullName>
    </submittedName>
</protein>
<dbReference type="Proteomes" id="UP000265419">
    <property type="component" value="Unassembled WGS sequence"/>
</dbReference>
<dbReference type="CDD" id="cd01043">
    <property type="entry name" value="DPS"/>
    <property type="match status" value="1"/>
</dbReference>
<dbReference type="AlphaFoldDB" id="A0A399JBW3"/>
<evidence type="ECO:0000313" key="6">
    <source>
        <dbReference type="Proteomes" id="UP000265419"/>
    </source>
</evidence>
<feature type="region of interest" description="Disordered" evidence="3">
    <location>
        <begin position="186"/>
        <end position="239"/>
    </location>
</feature>
<evidence type="ECO:0000259" key="4">
    <source>
        <dbReference type="Pfam" id="PF00210"/>
    </source>
</evidence>
<reference evidence="5 6" key="1">
    <citation type="submission" date="2018-07" db="EMBL/GenBank/DDBJ databases">
        <title>Arthrobacter sp. nov., isolated from raw cow's milk with high bacterial count.</title>
        <authorList>
            <person name="Hahne J."/>
            <person name="Isele D."/>
            <person name="Lipski A."/>
        </authorList>
    </citation>
    <scope>NUCLEOTIDE SEQUENCE [LARGE SCALE GENOMIC DNA]</scope>
    <source>
        <strain evidence="5 6">JZ R-35</strain>
    </source>
</reference>
<dbReference type="EMBL" id="QQXK01000017">
    <property type="protein sequence ID" value="RII42027.1"/>
    <property type="molecule type" value="Genomic_DNA"/>
</dbReference>
<gene>
    <name evidence="5" type="ORF">DWB68_09610</name>
</gene>
<proteinExistence type="inferred from homology"/>
<dbReference type="InterPro" id="IPR012347">
    <property type="entry name" value="Ferritin-like"/>
</dbReference>
<dbReference type="SUPFAM" id="SSF47240">
    <property type="entry name" value="Ferritin-like"/>
    <property type="match status" value="1"/>
</dbReference>
<feature type="region of interest" description="Disordered" evidence="3">
    <location>
        <begin position="1"/>
        <end position="37"/>
    </location>
</feature>
<evidence type="ECO:0000256" key="2">
    <source>
        <dbReference type="RuleBase" id="RU003875"/>
    </source>
</evidence>
<dbReference type="PROSITE" id="PS00818">
    <property type="entry name" value="DPS_1"/>
    <property type="match status" value="1"/>
</dbReference>
<dbReference type="PANTHER" id="PTHR42932:SF2">
    <property type="entry name" value="DNA PROTECTION DURING STARVATION PROTEIN 1"/>
    <property type="match status" value="1"/>
</dbReference>
<dbReference type="InterPro" id="IPR023188">
    <property type="entry name" value="DPS_DNA-bd_CS"/>
</dbReference>
<keyword evidence="6" id="KW-1185">Reference proteome</keyword>
<dbReference type="PANTHER" id="PTHR42932">
    <property type="entry name" value="GENERAL STRESS PROTEIN 20U"/>
    <property type="match status" value="1"/>
</dbReference>
<dbReference type="GO" id="GO:0016722">
    <property type="term" value="F:oxidoreductase activity, acting on metal ions"/>
    <property type="evidence" value="ECO:0007669"/>
    <property type="project" value="InterPro"/>
</dbReference>
<organism evidence="5 6">
    <name type="scientific">Galactobacter valiniphilus</name>
    <dbReference type="NCBI Taxonomy" id="2676122"/>
    <lineage>
        <taxon>Bacteria</taxon>
        <taxon>Bacillati</taxon>
        <taxon>Actinomycetota</taxon>
        <taxon>Actinomycetes</taxon>
        <taxon>Micrococcales</taxon>
        <taxon>Micrococcaceae</taxon>
        <taxon>Galactobacter</taxon>
    </lineage>
</organism>
<dbReference type="InterPro" id="IPR008331">
    <property type="entry name" value="Ferritin_DPS_dom"/>
</dbReference>
<comment type="similarity">
    <text evidence="1 2">Belongs to the Dps family.</text>
</comment>
<comment type="caution">
    <text evidence="5">The sequence shown here is derived from an EMBL/GenBank/DDBJ whole genome shotgun (WGS) entry which is preliminary data.</text>
</comment>
<evidence type="ECO:0000256" key="3">
    <source>
        <dbReference type="SAM" id="MobiDB-lite"/>
    </source>
</evidence>
<dbReference type="PRINTS" id="PR01346">
    <property type="entry name" value="HELNAPAPROT"/>
</dbReference>
<accession>A0A399JBW3</accession>
<name>A0A399JBW3_9MICC</name>